<dbReference type="Pfam" id="PF11649">
    <property type="entry name" value="T4_neck-protein"/>
    <property type="match status" value="1"/>
</dbReference>
<protein>
    <submittedName>
        <fullName evidence="1">Neck protein</fullName>
    </submittedName>
</protein>
<evidence type="ECO:0000313" key="1">
    <source>
        <dbReference type="EMBL" id="AOO10463.1"/>
    </source>
</evidence>
<dbReference type="InterPro" id="IPR021674">
    <property type="entry name" value="Phage_T4_Gp14_neck-protein"/>
</dbReference>
<organism evidence="1 2">
    <name type="scientific">Synechococcus phage S-RIM8</name>
    <dbReference type="NCBI Taxonomy" id="756278"/>
    <lineage>
        <taxon>Viruses</taxon>
        <taxon>Duplodnaviria</taxon>
        <taxon>Heunggongvirae</taxon>
        <taxon>Uroviricota</taxon>
        <taxon>Caudoviricetes</taxon>
        <taxon>Pantevenvirales</taxon>
        <taxon>Kyanoviridae</taxon>
        <taxon>Neptunevirus</taxon>
        <taxon>Neptunevirus srim18</taxon>
    </lineage>
</organism>
<sequence length="390" mass="42799">MTYRNDPPNNCIQSDYTSSCRLNLNGSAQEQTFIENLIVESIELYGQDIYYLPRIYINRDTILNEVESSKFEQALAVRAYVNNVEGWEGQGELLSKFGVRIEDKTTFVFSRKKFEEKVDDNAVLNVEGRPNEGDLIWFPATKHLFEIKFVEAERPFYQLGKGYVWECQCELFEYSDEQIDTGVAEIDAVETAFANAIKLIMDAGGIGAFTVGEEVVGDLYLAKATATLSGDEVDIIEVIDGGEYYNTTLVPSVTIEGGGGNGATATATVSSAGIVTGINVTSRGTGYTSAPTVTIDYSPKDNRAEVKSWNASTRELQVINRTGTFNTAEVITGLSSGAKWSPESYNTLNNVNTADSIDQNYTFETEDDDIIDFTEGNPFGSIGSTTDTTI</sequence>
<gene>
    <name evidence="1" type="ORF">RW03080701_094</name>
</gene>
<reference evidence="1 2" key="1">
    <citation type="journal article" date="2016" name="Environ. Microbiol.">
        <title>Genomic diversification of marine cyanophages into stable ecotypes.</title>
        <authorList>
            <person name="Marston M.F."/>
            <person name="Martiny J.B."/>
        </authorList>
    </citation>
    <scope>NUCLEOTIDE SEQUENCE [LARGE SCALE GENOMIC DNA]</scope>
    <source>
        <strain evidence="1">RW_03_0807_WH8101</strain>
    </source>
</reference>
<accession>A0A1D7SA28</accession>
<proteinExistence type="predicted"/>
<name>A0A1D7SA28_9CAUD</name>
<dbReference type="EMBL" id="KX349286">
    <property type="protein sequence ID" value="AOO10463.1"/>
    <property type="molecule type" value="Genomic_DNA"/>
</dbReference>
<evidence type="ECO:0000313" key="2">
    <source>
        <dbReference type="Proteomes" id="UP000224174"/>
    </source>
</evidence>
<dbReference type="Proteomes" id="UP000224174">
    <property type="component" value="Segment"/>
</dbReference>